<organism evidence="2 3">
    <name type="scientific">Marinobacter zhejiangensis</name>
    <dbReference type="NCBI Taxonomy" id="488535"/>
    <lineage>
        <taxon>Bacteria</taxon>
        <taxon>Pseudomonadati</taxon>
        <taxon>Pseudomonadota</taxon>
        <taxon>Gammaproteobacteria</taxon>
        <taxon>Pseudomonadales</taxon>
        <taxon>Marinobacteraceae</taxon>
        <taxon>Marinobacter</taxon>
    </lineage>
</organism>
<evidence type="ECO:0000313" key="3">
    <source>
        <dbReference type="Proteomes" id="UP000198519"/>
    </source>
</evidence>
<reference evidence="3" key="1">
    <citation type="submission" date="2016-10" db="EMBL/GenBank/DDBJ databases">
        <authorList>
            <person name="Varghese N."/>
            <person name="Submissions S."/>
        </authorList>
    </citation>
    <scope>NUCLEOTIDE SEQUENCE [LARGE SCALE GENOMIC DNA]</scope>
    <source>
        <strain evidence="3">CGMCC 1.7061</strain>
    </source>
</reference>
<dbReference type="EMBL" id="FOUE01000008">
    <property type="protein sequence ID" value="SFM78362.1"/>
    <property type="molecule type" value="Genomic_DNA"/>
</dbReference>
<sequence>MPSDRWGAPHWARCVSLAFTLLYAPVQALGQSSEPRPDNVRLITSPSTSEEPSVIAGQAVVREVYARCGLQVEYLNAPAARAVYMAENGQSDGELARIPMAVTSGAPLIPLEPPLEELHLVPLYLNPELPSDHRILSGNRVGYINGYRMVDSILPPEVIQVPTTSTAKLVQLLELNRIDVALALHWDAISAVHKNPKLLIGEHLITAPLYHYIHSSHEQDQPCLSEQLSAIKQSGEFEDIVAKILARPFPENSAPQQVAPQPDTLPEAALPGN</sequence>
<evidence type="ECO:0000313" key="2">
    <source>
        <dbReference type="EMBL" id="SFM78362.1"/>
    </source>
</evidence>
<protein>
    <recommendedName>
        <fullName evidence="4">Polar amino acid transport system substrate-binding protein</fullName>
    </recommendedName>
</protein>
<evidence type="ECO:0000256" key="1">
    <source>
        <dbReference type="SAM" id="MobiDB-lite"/>
    </source>
</evidence>
<dbReference type="AlphaFoldDB" id="A0A1I4TNL9"/>
<evidence type="ECO:0008006" key="4">
    <source>
        <dbReference type="Google" id="ProtNLM"/>
    </source>
</evidence>
<keyword evidence="3" id="KW-1185">Reference proteome</keyword>
<dbReference type="STRING" id="488535.SAMN04487963_3690"/>
<feature type="region of interest" description="Disordered" evidence="1">
    <location>
        <begin position="252"/>
        <end position="273"/>
    </location>
</feature>
<dbReference type="Proteomes" id="UP000198519">
    <property type="component" value="Unassembled WGS sequence"/>
</dbReference>
<dbReference type="SUPFAM" id="SSF53850">
    <property type="entry name" value="Periplasmic binding protein-like II"/>
    <property type="match status" value="1"/>
</dbReference>
<gene>
    <name evidence="2" type="ORF">SAMN04487963_3690</name>
</gene>
<name>A0A1I4TNL9_9GAMM</name>
<accession>A0A1I4TNL9</accession>
<proteinExistence type="predicted"/>